<keyword evidence="2" id="KW-1185">Reference proteome</keyword>
<dbReference type="EMBL" id="CP004121">
    <property type="protein sequence ID" value="AGF54225.1"/>
    <property type="molecule type" value="Genomic_DNA"/>
</dbReference>
<reference evidence="1 2" key="1">
    <citation type="submission" date="2013-02" db="EMBL/GenBank/DDBJ databases">
        <title>Genome sequence of Clostridium saccharoperbutylacetonicum N1-4(HMT).</title>
        <authorList>
            <person name="Poehlein A."/>
            <person name="Daniel R."/>
        </authorList>
    </citation>
    <scope>NUCLEOTIDE SEQUENCE [LARGE SCALE GENOMIC DNA]</scope>
    <source>
        <strain evidence="2">N1-4(HMT)</strain>
    </source>
</reference>
<dbReference type="PATRIC" id="fig|931276.5.peg.390"/>
<accession>M1LN55</accession>
<dbReference type="STRING" id="36745.CLSAP_15640"/>
<proteinExistence type="predicted"/>
<gene>
    <name evidence="1" type="ORF">Cspa_c04070</name>
</gene>
<dbReference type="KEGG" id="csr:Cspa_c04070"/>
<evidence type="ECO:0000313" key="1">
    <source>
        <dbReference type="EMBL" id="AGF54225.1"/>
    </source>
</evidence>
<protein>
    <submittedName>
        <fullName evidence="1">Uncharacterized protein</fullName>
    </submittedName>
</protein>
<dbReference type="HOGENOM" id="CLU_1425761_0_0_9"/>
<dbReference type="Proteomes" id="UP000011728">
    <property type="component" value="Chromosome"/>
</dbReference>
<dbReference type="AlphaFoldDB" id="M1LN55"/>
<organism evidence="1 2">
    <name type="scientific">Clostridium saccharoperbutylacetonicum N1-4(HMT)</name>
    <dbReference type="NCBI Taxonomy" id="931276"/>
    <lineage>
        <taxon>Bacteria</taxon>
        <taxon>Bacillati</taxon>
        <taxon>Bacillota</taxon>
        <taxon>Clostridia</taxon>
        <taxon>Eubacteriales</taxon>
        <taxon>Clostridiaceae</taxon>
        <taxon>Clostridium</taxon>
    </lineage>
</organism>
<name>M1LN55_9CLOT</name>
<evidence type="ECO:0000313" key="2">
    <source>
        <dbReference type="Proteomes" id="UP000011728"/>
    </source>
</evidence>
<sequence length="190" mass="22868">MKILKEELGYVIENSHEIKNSEEVADILSSFLDEDSLLIFSCVDTEYFLNNLQNEDKKTQEFYRKLIEFNKRRGHEILRDDDEEREKTNFIKERTVFINNESNLPAQYPSDKRRRTIWYKTLNKSEIIKAINIDQLFKCIVLKRGKDFYEYSYAIKQYETEEGKNLFITEKKVGNFEKYVYPIICKKNIL</sequence>